<keyword evidence="11 15" id="KW-0648">Protein biosynthesis</keyword>
<dbReference type="GO" id="GO:0016260">
    <property type="term" value="P:selenocysteine biosynthetic process"/>
    <property type="evidence" value="ECO:0007669"/>
    <property type="project" value="UniProtKB-UniRule"/>
</dbReference>
<keyword evidence="5 15" id="KW-0963">Cytoplasm</keyword>
<dbReference type="NCBIfam" id="NF002120">
    <property type="entry name" value="PRK00960.1"/>
    <property type="match status" value="1"/>
</dbReference>
<feature type="binding site" evidence="15">
    <location>
        <position position="433"/>
    </location>
    <ligand>
        <name>L-serine</name>
        <dbReference type="ChEBI" id="CHEBI:33384"/>
    </ligand>
</feature>
<evidence type="ECO:0000256" key="1">
    <source>
        <dbReference type="ARBA" id="ARBA00004496"/>
    </source>
</evidence>
<feature type="binding site" evidence="15">
    <location>
        <position position="466"/>
    </location>
    <ligand>
        <name>ATP</name>
        <dbReference type="ChEBI" id="CHEBI:30616"/>
    </ligand>
</feature>
<gene>
    <name evidence="15" type="primary">serS</name>
    <name evidence="17" type="ORF">PV02_07035</name>
</gene>
<dbReference type="GO" id="GO:0005524">
    <property type="term" value="F:ATP binding"/>
    <property type="evidence" value="ECO:0007669"/>
    <property type="project" value="UniProtKB-UniRule"/>
</dbReference>
<dbReference type="EMBL" id="JTEO01000004">
    <property type="protein sequence ID" value="MCQ6963220.1"/>
    <property type="molecule type" value="Genomic_DNA"/>
</dbReference>
<dbReference type="InterPro" id="IPR004503">
    <property type="entry name" value="Ser-tRNA-ligase_2_arc"/>
</dbReference>
<dbReference type="GO" id="GO:0005737">
    <property type="term" value="C:cytoplasm"/>
    <property type="evidence" value="ECO:0007669"/>
    <property type="project" value="UniProtKB-SubCell"/>
</dbReference>
<evidence type="ECO:0000256" key="15">
    <source>
        <dbReference type="HAMAP-Rule" id="MF_01278"/>
    </source>
</evidence>
<dbReference type="Proteomes" id="UP001206983">
    <property type="component" value="Unassembled WGS sequence"/>
</dbReference>
<keyword evidence="9 15" id="KW-0862">Zinc</keyword>
<dbReference type="AlphaFoldDB" id="A0AAE3HBJ3"/>
<evidence type="ECO:0000256" key="13">
    <source>
        <dbReference type="ARBA" id="ARBA00047929"/>
    </source>
</evidence>
<comment type="cofactor">
    <cofactor evidence="15">
        <name>Zn(2+)</name>
        <dbReference type="ChEBI" id="CHEBI:29105"/>
    </cofactor>
    <text evidence="15">Binds 1 Zn(2+) ion per subunit. This ion is coordinated with 2 cysteines, 1 glutamate and a water molecule that dissociates from the zinc ion to allow the coordination of the amino group of the serine substrate, which is essential for catalysis.</text>
</comment>
<comment type="function">
    <text evidence="15">Catalyzes the attachment of serine to tRNA(Ser). Is also able to aminoacylate tRNA(Sec) with serine, to form the misacylated tRNA L-seryl-tRNA(Sec), which will be further converted into selenocysteinyl-tRNA(Sec).</text>
</comment>
<keyword evidence="10 15" id="KW-0067">ATP-binding</keyword>
<evidence type="ECO:0000256" key="4">
    <source>
        <dbReference type="ARBA" id="ARBA00011738"/>
    </source>
</evidence>
<feature type="binding site" evidence="15">
    <location>
        <position position="430"/>
    </location>
    <ligand>
        <name>ATP</name>
        <dbReference type="ChEBI" id="CHEBI:30616"/>
    </ligand>
</feature>
<evidence type="ECO:0000256" key="10">
    <source>
        <dbReference type="ARBA" id="ARBA00022840"/>
    </source>
</evidence>
<evidence type="ECO:0000259" key="16">
    <source>
        <dbReference type="Pfam" id="PF18490"/>
    </source>
</evidence>
<dbReference type="InterPro" id="IPR041293">
    <property type="entry name" value="SerS_tRNA-bd"/>
</dbReference>
<proteinExistence type="inferred from homology"/>
<evidence type="ECO:0000313" key="18">
    <source>
        <dbReference type="Proteomes" id="UP001206983"/>
    </source>
</evidence>
<evidence type="ECO:0000256" key="6">
    <source>
        <dbReference type="ARBA" id="ARBA00022598"/>
    </source>
</evidence>
<comment type="pathway">
    <text evidence="2 15">Aminoacyl-tRNA biosynthesis; selenocysteinyl-tRNA(Sec) biosynthesis; L-seryl-tRNA(Sec) from L-serine and tRNA(Sec): step 1/1.</text>
</comment>
<dbReference type="Pfam" id="PF18490">
    <property type="entry name" value="tRNA_bind_4"/>
    <property type="match status" value="1"/>
</dbReference>
<evidence type="ECO:0000256" key="9">
    <source>
        <dbReference type="ARBA" id="ARBA00022833"/>
    </source>
</evidence>
<evidence type="ECO:0000256" key="2">
    <source>
        <dbReference type="ARBA" id="ARBA00005045"/>
    </source>
</evidence>
<keyword evidence="6 15" id="KW-0436">Ligase</keyword>
<dbReference type="Gene3D" id="3.30.70.1920">
    <property type="match status" value="1"/>
</dbReference>
<accession>A0AAE3HBJ3</accession>
<feature type="binding site" evidence="15">
    <location>
        <position position="459"/>
    </location>
    <ligand>
        <name>Zn(2+)</name>
        <dbReference type="ChEBI" id="CHEBI:29105"/>
        <note>catalytic</note>
    </ligand>
</feature>
<evidence type="ECO:0000313" key="17">
    <source>
        <dbReference type="EMBL" id="MCQ6963220.1"/>
    </source>
</evidence>
<comment type="catalytic activity">
    <reaction evidence="14 15">
        <text>tRNA(Ser) + L-serine + ATP = L-seryl-tRNA(Ser) + AMP + diphosphate + H(+)</text>
        <dbReference type="Rhea" id="RHEA:12292"/>
        <dbReference type="Rhea" id="RHEA-COMP:9669"/>
        <dbReference type="Rhea" id="RHEA-COMP:9703"/>
        <dbReference type="ChEBI" id="CHEBI:15378"/>
        <dbReference type="ChEBI" id="CHEBI:30616"/>
        <dbReference type="ChEBI" id="CHEBI:33019"/>
        <dbReference type="ChEBI" id="CHEBI:33384"/>
        <dbReference type="ChEBI" id="CHEBI:78442"/>
        <dbReference type="ChEBI" id="CHEBI:78533"/>
        <dbReference type="ChEBI" id="CHEBI:456215"/>
        <dbReference type="EC" id="6.1.1.11"/>
    </reaction>
</comment>
<organism evidence="17 18">
    <name type="scientific">Methanolobus chelungpuianus</name>
    <dbReference type="NCBI Taxonomy" id="502115"/>
    <lineage>
        <taxon>Archaea</taxon>
        <taxon>Methanobacteriati</taxon>
        <taxon>Methanobacteriota</taxon>
        <taxon>Stenosarchaea group</taxon>
        <taxon>Methanomicrobia</taxon>
        <taxon>Methanosarcinales</taxon>
        <taxon>Methanosarcinaceae</taxon>
        <taxon>Methanolobus</taxon>
    </lineage>
</organism>
<dbReference type="GO" id="GO:0006434">
    <property type="term" value="P:seryl-tRNA aminoacylation"/>
    <property type="evidence" value="ECO:0007669"/>
    <property type="project" value="UniProtKB-UniRule"/>
</dbReference>
<dbReference type="EC" id="6.1.1.11" evidence="15"/>
<comment type="subunit">
    <text evidence="4 15">Homodimer.</text>
</comment>
<comment type="similarity">
    <text evidence="3 15">Belongs to the class-II aminoacyl-tRNA synthetase family. Type-2 seryl-tRNA synthetase subfamily.</text>
</comment>
<keyword evidence="7 15" id="KW-0479">Metal-binding</keyword>
<dbReference type="InterPro" id="IPR045864">
    <property type="entry name" value="aa-tRNA-synth_II/BPL/LPL"/>
</dbReference>
<keyword evidence="18" id="KW-1185">Reference proteome</keyword>
<comment type="domain">
    <text evidence="15">Consists of two distinct domains, a catalytic core and a N-terminal extension that is presumably involved in tRNA binding.</text>
</comment>
<dbReference type="GO" id="GO:0004828">
    <property type="term" value="F:serine-tRNA ligase activity"/>
    <property type="evidence" value="ECO:0007669"/>
    <property type="project" value="UniProtKB-UniRule"/>
</dbReference>
<evidence type="ECO:0000256" key="7">
    <source>
        <dbReference type="ARBA" id="ARBA00022723"/>
    </source>
</evidence>
<feature type="binding site" evidence="15">
    <location>
        <begin position="334"/>
        <end position="336"/>
    </location>
    <ligand>
        <name>ATP</name>
        <dbReference type="ChEBI" id="CHEBI:30616"/>
    </ligand>
</feature>
<evidence type="ECO:0000256" key="11">
    <source>
        <dbReference type="ARBA" id="ARBA00022917"/>
    </source>
</evidence>
<evidence type="ECO:0000256" key="5">
    <source>
        <dbReference type="ARBA" id="ARBA00022490"/>
    </source>
</evidence>
<feature type="binding site" evidence="15">
    <location>
        <position position="353"/>
    </location>
    <ligand>
        <name>Zn(2+)</name>
        <dbReference type="ChEBI" id="CHEBI:29105"/>
        <note>catalytic</note>
    </ligand>
</feature>
<dbReference type="Gene3D" id="3.30.930.10">
    <property type="entry name" value="Bira Bifunctional Protein, Domain 2"/>
    <property type="match status" value="1"/>
</dbReference>
<keyword evidence="12 15" id="KW-0030">Aminoacyl-tRNA synthetase</keyword>
<dbReference type="GO" id="GO:0008270">
    <property type="term" value="F:zinc ion binding"/>
    <property type="evidence" value="ECO:0007669"/>
    <property type="project" value="UniProtKB-UniRule"/>
</dbReference>
<evidence type="ECO:0000256" key="12">
    <source>
        <dbReference type="ARBA" id="ARBA00023146"/>
    </source>
</evidence>
<comment type="caution">
    <text evidence="17">The sequence shown here is derived from an EMBL/GenBank/DDBJ whole genome shotgun (WGS) entry which is preliminary data.</text>
</comment>
<comment type="catalytic activity">
    <reaction evidence="13 15">
        <text>tRNA(Sec) + L-serine + ATP = L-seryl-tRNA(Sec) + AMP + diphosphate + H(+)</text>
        <dbReference type="Rhea" id="RHEA:42580"/>
        <dbReference type="Rhea" id="RHEA-COMP:9742"/>
        <dbReference type="Rhea" id="RHEA-COMP:10128"/>
        <dbReference type="ChEBI" id="CHEBI:15378"/>
        <dbReference type="ChEBI" id="CHEBI:30616"/>
        <dbReference type="ChEBI" id="CHEBI:33019"/>
        <dbReference type="ChEBI" id="CHEBI:33384"/>
        <dbReference type="ChEBI" id="CHEBI:78442"/>
        <dbReference type="ChEBI" id="CHEBI:78533"/>
        <dbReference type="ChEBI" id="CHEBI:456215"/>
        <dbReference type="EC" id="6.1.1.11"/>
    </reaction>
</comment>
<protein>
    <recommendedName>
        <fullName evidence="15">Type-2 serine--tRNA ligase</fullName>
        <ecNumber evidence="15">6.1.1.11</ecNumber>
    </recommendedName>
    <alternativeName>
        <fullName evidence="15">Seryl-tRNA synthetase</fullName>
        <shortName evidence="15">SerRS</shortName>
    </alternativeName>
    <alternativeName>
        <fullName evidence="15">Seryl-tRNA(Ser/Sec) synthetase</fullName>
    </alternativeName>
</protein>
<feature type="domain" description="Serine-tRNA ligase type 2 tRNA-binding" evidence="16">
    <location>
        <begin position="1"/>
        <end position="157"/>
    </location>
</feature>
<feature type="binding site" evidence="15">
    <location>
        <position position="302"/>
    </location>
    <ligand>
        <name>L-serine</name>
        <dbReference type="ChEBI" id="CHEBI:33384"/>
    </ligand>
</feature>
<feature type="binding site" evidence="15">
    <location>
        <position position="304"/>
    </location>
    <ligand>
        <name>Zn(2+)</name>
        <dbReference type="ChEBI" id="CHEBI:29105"/>
        <note>catalytic</note>
    </ligand>
</feature>
<feature type="binding site" evidence="15">
    <location>
        <position position="334"/>
    </location>
    <ligand>
        <name>L-serine</name>
        <dbReference type="ChEBI" id="CHEBI:33384"/>
    </ligand>
</feature>
<comment type="subcellular location">
    <subcellularLocation>
        <location evidence="1 15">Cytoplasm</location>
    </subcellularLocation>
</comment>
<feature type="binding site" evidence="15">
    <location>
        <begin position="345"/>
        <end position="346"/>
    </location>
    <ligand>
        <name>ATP</name>
        <dbReference type="ChEBI" id="CHEBI:30616"/>
    </ligand>
</feature>
<name>A0AAE3HBJ3_9EURY</name>
<dbReference type="HAMAP" id="MF_01278">
    <property type="entry name" value="Ser_tRNA_synth_type2"/>
    <property type="match status" value="1"/>
</dbReference>
<feature type="binding site" evidence="15">
    <location>
        <begin position="351"/>
        <end position="353"/>
    </location>
    <ligand>
        <name>L-serine</name>
        <dbReference type="ChEBI" id="CHEBI:33384"/>
    </ligand>
</feature>
<evidence type="ECO:0000256" key="8">
    <source>
        <dbReference type="ARBA" id="ARBA00022741"/>
    </source>
</evidence>
<dbReference type="SUPFAM" id="SSF55681">
    <property type="entry name" value="Class II aaRS and biotin synthetases"/>
    <property type="match status" value="1"/>
</dbReference>
<evidence type="ECO:0000256" key="3">
    <source>
        <dbReference type="ARBA" id="ARBA00005951"/>
    </source>
</evidence>
<keyword evidence="8 15" id="KW-0547">Nucleotide-binding</keyword>
<feature type="binding site" evidence="15">
    <location>
        <position position="398"/>
    </location>
    <ligand>
        <name>L-serine</name>
        <dbReference type="ChEBI" id="CHEBI:33384"/>
    </ligand>
</feature>
<evidence type="ECO:0000256" key="14">
    <source>
        <dbReference type="ARBA" id="ARBA00048823"/>
    </source>
</evidence>
<sequence length="500" mass="57074">MKFRLECAIRTSADATPAKDAIAELIDESNRTIFTKGAPEGQGAKVVDWSVEGERVNLTLESGRHVRVHDAVMRLKKPLGAKLGKDFRIGIRGTDVSSFTIEMPSEKPLAEVKIPYVRSVTYDAGILRLDLDVDDSAMSNRVPDRILSLMEEKIEQQSYGGKAEHWHVLWQSEKKEHKFSEDPTQAMVDAGWIKRGASRGQWIHGPQSTRMFRAFEKIVFEELLEPLGYREMIFPKLVPWEVWQKSGHAKGVYPEIYYVCPPKTRDPKFWEEVIDHYKVTLEVPTSLIKEKIGDPIGGMCYAQCPPFWTYLQGETIPTDEFPIKVFDRSGTSHRYESGGIHGMERVDEFHRIEIVWVGTKDQVIRVASELHDRYMHIFNEILELEWRKAWVTPWFMAQEGLTGVAKQSEAGTTDYEAPLPYRGPDGEWLEFQNVSVNGNKYPAGFNVKCQSGEELWSGCSGVGLERWASAFFAQKGLDPANWPEEFRKRVGEVPKGIRFL</sequence>
<reference evidence="17 18" key="1">
    <citation type="journal article" date="2011" name="Appl. Environ. Microbiol.">
        <title>Methanogenic archaea isolated from Taiwan's Chelungpu fault.</title>
        <authorList>
            <person name="Wu S.Y."/>
            <person name="Lai M.C."/>
        </authorList>
    </citation>
    <scope>NUCLEOTIDE SEQUENCE [LARGE SCALE GENOMIC DNA]</scope>
    <source>
        <strain evidence="17 18">St545Mb</strain>
    </source>
</reference>